<feature type="compositionally biased region" description="Polar residues" evidence="1">
    <location>
        <begin position="557"/>
        <end position="566"/>
    </location>
</feature>
<comment type="caution">
    <text evidence="3">The sequence shown here is derived from an EMBL/GenBank/DDBJ whole genome shotgun (WGS) entry which is preliminary data.</text>
</comment>
<feature type="compositionally biased region" description="Basic residues" evidence="1">
    <location>
        <begin position="20"/>
        <end position="29"/>
    </location>
</feature>
<evidence type="ECO:0000313" key="4">
    <source>
        <dbReference type="Proteomes" id="UP000653565"/>
    </source>
</evidence>
<dbReference type="AlphaFoldDB" id="A0A8H4GZE9"/>
<reference evidence="3" key="2">
    <citation type="submission" date="2020-04" db="EMBL/GenBank/DDBJ databases">
        <authorList>
            <person name="Santos R.A.C."/>
            <person name="Steenwyk J.L."/>
            <person name="Rivero-Menendez O."/>
            <person name="Mead M.E."/>
            <person name="Silva L.P."/>
            <person name="Bastos R.W."/>
            <person name="Alastruey-Izquierdo A."/>
            <person name="Goldman G.H."/>
            <person name="Rokas A."/>
        </authorList>
    </citation>
    <scope>NUCLEOTIDE SEQUENCE</scope>
    <source>
        <strain evidence="3">CNM-CM6805</strain>
    </source>
</reference>
<keyword evidence="2" id="KW-0472">Membrane</keyword>
<name>A0A8H4GZE9_9EURO</name>
<protein>
    <submittedName>
        <fullName evidence="3">Uncharacterized protein</fullName>
    </submittedName>
</protein>
<gene>
    <name evidence="3" type="ORF">CNMCM6805_010153</name>
</gene>
<feature type="region of interest" description="Disordered" evidence="1">
    <location>
        <begin position="1"/>
        <end position="184"/>
    </location>
</feature>
<feature type="region of interest" description="Disordered" evidence="1">
    <location>
        <begin position="536"/>
        <end position="586"/>
    </location>
</feature>
<keyword evidence="2" id="KW-1133">Transmembrane helix</keyword>
<evidence type="ECO:0000313" key="3">
    <source>
        <dbReference type="EMBL" id="KAF4232102.1"/>
    </source>
</evidence>
<feature type="compositionally biased region" description="Polar residues" evidence="1">
    <location>
        <begin position="148"/>
        <end position="163"/>
    </location>
</feature>
<evidence type="ECO:0000256" key="2">
    <source>
        <dbReference type="SAM" id="Phobius"/>
    </source>
</evidence>
<feature type="compositionally biased region" description="Basic and acidic residues" evidence="1">
    <location>
        <begin position="576"/>
        <end position="586"/>
    </location>
</feature>
<organism evidence="3 4">
    <name type="scientific">Aspergillus fumigatiaffinis</name>
    <dbReference type="NCBI Taxonomy" id="340414"/>
    <lineage>
        <taxon>Eukaryota</taxon>
        <taxon>Fungi</taxon>
        <taxon>Dikarya</taxon>
        <taxon>Ascomycota</taxon>
        <taxon>Pezizomycotina</taxon>
        <taxon>Eurotiomycetes</taxon>
        <taxon>Eurotiomycetidae</taxon>
        <taxon>Eurotiales</taxon>
        <taxon>Aspergillaceae</taxon>
        <taxon>Aspergillus</taxon>
        <taxon>Aspergillus subgen. Fumigati</taxon>
    </lineage>
</organism>
<feature type="transmembrane region" description="Helical" evidence="2">
    <location>
        <begin position="622"/>
        <end position="646"/>
    </location>
</feature>
<proteinExistence type="predicted"/>
<reference evidence="3" key="1">
    <citation type="journal article" date="2020" name="bioRxiv">
        <title>Genomic and phenotypic heterogeneity of clinical isolates of the human pathogens Aspergillus fumigatus, Aspergillus lentulus and Aspergillus fumigatiaffinis.</title>
        <authorList>
            <person name="dos Santos R.A.C."/>
            <person name="Steenwyk J.L."/>
            <person name="Rivero-Menendez O."/>
            <person name="Mead M.E."/>
            <person name="Silva L.P."/>
            <person name="Bastos R.W."/>
            <person name="Alastruey-Izquierdo A."/>
            <person name="Goldman G.H."/>
            <person name="Rokas A."/>
        </authorList>
    </citation>
    <scope>NUCLEOTIDE SEQUENCE</scope>
    <source>
        <strain evidence="3">CNM-CM6805</strain>
    </source>
</reference>
<dbReference type="Proteomes" id="UP000653565">
    <property type="component" value="Unassembled WGS sequence"/>
</dbReference>
<evidence type="ECO:0000256" key="1">
    <source>
        <dbReference type="SAM" id="MobiDB-lite"/>
    </source>
</evidence>
<feature type="compositionally biased region" description="Polar residues" evidence="1">
    <location>
        <begin position="120"/>
        <end position="130"/>
    </location>
</feature>
<sequence>MSQFQLFPPPSPVGGGSKNPFRKGIKKPAAKPQPSSPIPLEDLKGSQTEAVLLQIIEDTKKVQPPPKAHVARETPLSIPETIREPESESLYDATPRIGTAERERSPTPKTKPSLPRVQVGSRQKTPQSSEHAVIPMKSIFPRYDPNFPLSQQQNYPQSSGSTPRTRHNPRGLTLTPEPEIDRALGPKTVPASVLNFPTDMLEPLEVHYSSAAELKGLWEVANGQRPQNLMGTFNLRMHRTDHATFTFGDPQSPFYTTHTFSTDELSISRAHPMKPNSSVSVMMLKLEDRKRRLPPNDGLVTLLFSRLAAMLAIGEAEEIAKQHHLSSAEASEVEGNALKRAAAQESCSLLWNNEKRLYELQHPSHCKQQPPALVGAAGFGAAGIPLSPVRSKYAGILHISVSTPSSDSKSRQPPTIIVTTPLSPNALEAATQAATPRTSTLPLTDSDEPLASLDLGTMTLSISATAIINTIPSLYAIDSLVAAMLAVAASDETTNPVLADMALYDPKQESHHFSSLSNPASGGMFTGKLVATLAEREDAEESNRLMSKIKSSKFKSDTPTDSNGSGKRSFWSWGRSKPEKPKNKDKQIMIEQFDLEKYGRYGSSSSREGQKLPGPTRGILRLLFFGLNMIVKTLTVLVKILAWLLVSVTRCVTSEKF</sequence>
<accession>A0A8H4GZE9</accession>
<keyword evidence="4" id="KW-1185">Reference proteome</keyword>
<keyword evidence="2" id="KW-0812">Transmembrane</keyword>
<dbReference type="EMBL" id="JAAAPX010000095">
    <property type="protein sequence ID" value="KAF4232102.1"/>
    <property type="molecule type" value="Genomic_DNA"/>
</dbReference>